<protein>
    <submittedName>
        <fullName evidence="3">Uncharacterized protein</fullName>
    </submittedName>
</protein>
<evidence type="ECO:0000256" key="1">
    <source>
        <dbReference type="SAM" id="MobiDB-lite"/>
    </source>
</evidence>
<proteinExistence type="predicted"/>
<gene>
    <name evidence="3" type="ORF">SAMN04487965_1651</name>
</gene>
<evidence type="ECO:0000256" key="2">
    <source>
        <dbReference type="SAM" id="SignalP"/>
    </source>
</evidence>
<dbReference type="Proteomes" id="UP000184170">
    <property type="component" value="Unassembled WGS sequence"/>
</dbReference>
<dbReference type="AlphaFoldDB" id="A0A1M4ZU70"/>
<evidence type="ECO:0000313" key="3">
    <source>
        <dbReference type="EMBL" id="SHF21544.1"/>
    </source>
</evidence>
<feature type="compositionally biased region" description="Basic residues" evidence="1">
    <location>
        <begin position="222"/>
        <end position="241"/>
    </location>
</feature>
<dbReference type="PROSITE" id="PS51257">
    <property type="entry name" value="PROKAR_LIPOPROTEIN"/>
    <property type="match status" value="1"/>
</dbReference>
<reference evidence="4" key="1">
    <citation type="submission" date="2016-11" db="EMBL/GenBank/DDBJ databases">
        <authorList>
            <person name="Varghese N."/>
            <person name="Submissions S."/>
        </authorList>
    </citation>
    <scope>NUCLEOTIDE SEQUENCE [LARGE SCALE GENOMIC DNA]</scope>
    <source>
        <strain evidence="4">CGMCC 1.7063</strain>
    </source>
</reference>
<organism evidence="3 4">
    <name type="scientific">Microbulbifer donghaiensis</name>
    <dbReference type="NCBI Taxonomy" id="494016"/>
    <lineage>
        <taxon>Bacteria</taxon>
        <taxon>Pseudomonadati</taxon>
        <taxon>Pseudomonadota</taxon>
        <taxon>Gammaproteobacteria</taxon>
        <taxon>Cellvibrionales</taxon>
        <taxon>Microbulbiferaceae</taxon>
        <taxon>Microbulbifer</taxon>
    </lineage>
</organism>
<dbReference type="RefSeq" id="WP_143186916.1">
    <property type="nucleotide sequence ID" value="NZ_FQVA01000001.1"/>
</dbReference>
<keyword evidence="4" id="KW-1185">Reference proteome</keyword>
<feature type="signal peptide" evidence="2">
    <location>
        <begin position="1"/>
        <end position="32"/>
    </location>
</feature>
<accession>A0A1M4ZU70</accession>
<dbReference type="STRING" id="494016.SAMN04487965_1651"/>
<name>A0A1M4ZU70_9GAMM</name>
<dbReference type="OrthoDB" id="9975244at2"/>
<feature type="region of interest" description="Disordered" evidence="1">
    <location>
        <begin position="181"/>
        <end position="241"/>
    </location>
</feature>
<dbReference type="EMBL" id="FQVA01000001">
    <property type="protein sequence ID" value="SHF21544.1"/>
    <property type="molecule type" value="Genomic_DNA"/>
</dbReference>
<feature type="chain" id="PRO_5012499786" evidence="2">
    <location>
        <begin position="33"/>
        <end position="241"/>
    </location>
</feature>
<feature type="compositionally biased region" description="Basic residues" evidence="1">
    <location>
        <begin position="195"/>
        <end position="204"/>
    </location>
</feature>
<sequence length="241" mass="28492">MKNSFSRGCTLLLLCLAYALSACTSGSYYSSAAPSYARPYTYPSSGTSYYSESAGRYSRSYSETIGTATLPYSSYYTRYPDYPREIYYSASDYYQPYEYYRPYRFYSPYQYYRHRPYKYYRYPPHKKKDRDYRAGKRQRIYRGATIKQRYRTDGDLGLRGTYRIQRRGSIRGEYRGGGAVRIHQGYRTRGDRRLQRSHRSHRGSPARYDRRAGGINRPSTGRYRHRATSRGHRPATSGLRR</sequence>
<evidence type="ECO:0000313" key="4">
    <source>
        <dbReference type="Proteomes" id="UP000184170"/>
    </source>
</evidence>
<keyword evidence="2" id="KW-0732">Signal</keyword>